<evidence type="ECO:0000313" key="9">
    <source>
        <dbReference type="Proteomes" id="UP001148838"/>
    </source>
</evidence>
<name>A0ABQ8S3Y0_PERAM</name>
<evidence type="ECO:0000256" key="6">
    <source>
        <dbReference type="ARBA" id="ARBA00041911"/>
    </source>
</evidence>
<reference evidence="8 9" key="1">
    <citation type="journal article" date="2022" name="Allergy">
        <title>Genome assembly and annotation of Periplaneta americana reveal a comprehensive cockroach allergen profile.</title>
        <authorList>
            <person name="Wang L."/>
            <person name="Xiong Q."/>
            <person name="Saelim N."/>
            <person name="Wang L."/>
            <person name="Nong W."/>
            <person name="Wan A.T."/>
            <person name="Shi M."/>
            <person name="Liu X."/>
            <person name="Cao Q."/>
            <person name="Hui J.H.L."/>
            <person name="Sookrung N."/>
            <person name="Leung T.F."/>
            <person name="Tungtrongchitr A."/>
            <person name="Tsui S.K.W."/>
        </authorList>
    </citation>
    <scope>NUCLEOTIDE SEQUENCE [LARGE SCALE GENOMIC DNA]</scope>
    <source>
        <strain evidence="8">PWHHKU_190912</strain>
    </source>
</reference>
<evidence type="ECO:0000259" key="7">
    <source>
        <dbReference type="PROSITE" id="PS50275"/>
    </source>
</evidence>
<dbReference type="Pfam" id="PF02383">
    <property type="entry name" value="Syja_N"/>
    <property type="match status" value="2"/>
</dbReference>
<gene>
    <name evidence="8" type="ORF">ANN_25722</name>
</gene>
<proteinExistence type="predicted"/>
<keyword evidence="9" id="KW-1185">Reference proteome</keyword>
<comment type="catalytic activity">
    <reaction evidence="3">
        <text>a 1,2-diacyl-sn-glycero-3-phospho-(1D-myo-inositol 4-phosphate) + H2O = a 1,2-diacyl-sn-glycero-3-phospho-(1D-myo-inositol) + phosphate</text>
        <dbReference type="Rhea" id="RHEA:55652"/>
        <dbReference type="ChEBI" id="CHEBI:15377"/>
        <dbReference type="ChEBI" id="CHEBI:43474"/>
        <dbReference type="ChEBI" id="CHEBI:57880"/>
        <dbReference type="ChEBI" id="CHEBI:58178"/>
    </reaction>
    <physiologicalReaction direction="left-to-right" evidence="3">
        <dbReference type="Rhea" id="RHEA:55653"/>
    </physiologicalReaction>
</comment>
<accession>A0ABQ8S3Y0</accession>
<evidence type="ECO:0000256" key="1">
    <source>
        <dbReference type="ARBA" id="ARBA00013038"/>
    </source>
</evidence>
<evidence type="ECO:0000256" key="3">
    <source>
        <dbReference type="ARBA" id="ARBA00036807"/>
    </source>
</evidence>
<comment type="caution">
    <text evidence="8">The sequence shown here is derived from an EMBL/GenBank/DDBJ whole genome shotgun (WGS) entry which is preliminary data.</text>
</comment>
<organism evidence="8 9">
    <name type="scientific">Periplaneta americana</name>
    <name type="common">American cockroach</name>
    <name type="synonym">Blatta americana</name>
    <dbReference type="NCBI Taxonomy" id="6978"/>
    <lineage>
        <taxon>Eukaryota</taxon>
        <taxon>Metazoa</taxon>
        <taxon>Ecdysozoa</taxon>
        <taxon>Arthropoda</taxon>
        <taxon>Hexapoda</taxon>
        <taxon>Insecta</taxon>
        <taxon>Pterygota</taxon>
        <taxon>Neoptera</taxon>
        <taxon>Polyneoptera</taxon>
        <taxon>Dictyoptera</taxon>
        <taxon>Blattodea</taxon>
        <taxon>Blattoidea</taxon>
        <taxon>Blattidae</taxon>
        <taxon>Blattinae</taxon>
        <taxon>Periplaneta</taxon>
    </lineage>
</organism>
<protein>
    <recommendedName>
        <fullName evidence="4">Phosphatidylinositol-3-phosphatase SAC1</fullName>
        <ecNumber evidence="1">3.1.3.64</ecNumber>
    </recommendedName>
    <alternativeName>
        <fullName evidence="6">Phosphatidylinositol-4-phosphate phosphatase</fullName>
    </alternativeName>
    <alternativeName>
        <fullName evidence="5">Suppressor of actin mutations 1-like protein</fullName>
    </alternativeName>
</protein>
<sequence>MEDWFSTAVGLKPDGLWRVLGINTFDLITPFDLITWLGFSEVSPTEKANAGYITPEKFYIEAIGDGNELLVIDRVSQEISLQGPCLAKQSWPVANLNAATDDFRVNHGQIPQASSSKPICGIVGTVQLLAGPYLVIITKKQKVGTINGQTIWQVAETEVISYTRTLLHLTEKQISENKLYISMVECALNTPYLYFSYSYDITHTLQRLHNTSPEFLQQLYGNELADTLAKKDANLKINPCKPLSFSSVKQYIKQLQKNNHQQELDINISQQRRKLLKDIPAEPRRLAVAGFRLNTEHDILGKHLSRLGILPSASCILCHQQEDMDRQHLAKCPALKSSKEMPYHERADLRFVWNGHLLRELANQPELCRFCLPLLHGFNPVISINQCSLNGKPFLWTIVSRRCCFRAGTRLFTRGIDVQGNVANFVETEQIVEYAGDKSSFVQTRGSVPLFWNQLPNLKYKPKPRLQNENHAEAFSRHFDTQIFNYGRQVLINLVDHSGAEGILERSYGEMVNRMGNPNIRYESFDFHAECRHLRWDRLSILIDRLAHEQDEFGCFLLTRDGTLVSLQDGVFRTNCVDCLDRTNVVQSMLARRSLTQIMQKLGILRTGQKVEDQLYFESLFKSVWADNADIISIQYSGTGALKTDFTRTGKRTRWGLVRDGINSLTRYYKNNFADGFRQDSIDLFLGRYMVEDGEGVTRPCPLDVEKGWKYITLSYGCKSSTSYVNKLTTCCHKLMQLSGCNFAAAVDKLCSKISDL</sequence>
<dbReference type="PANTHER" id="PTHR45662">
    <property type="entry name" value="PHOSPHATIDYLINOSITIDE PHOSPHATASE SAC1"/>
    <property type="match status" value="1"/>
</dbReference>
<evidence type="ECO:0000256" key="2">
    <source>
        <dbReference type="ARBA" id="ARBA00036631"/>
    </source>
</evidence>
<dbReference type="PANTHER" id="PTHR45662:SF2">
    <property type="entry name" value="PHOSPHATIDYLINOSITOL-3-PHOSPHATASE SAC1"/>
    <property type="match status" value="1"/>
</dbReference>
<feature type="domain" description="SAC" evidence="7">
    <location>
        <begin position="184"/>
        <end position="638"/>
    </location>
</feature>
<evidence type="ECO:0000256" key="4">
    <source>
        <dbReference type="ARBA" id="ARBA00040795"/>
    </source>
</evidence>
<dbReference type="InterPro" id="IPR002013">
    <property type="entry name" value="SAC_dom"/>
</dbReference>
<evidence type="ECO:0000256" key="5">
    <source>
        <dbReference type="ARBA" id="ARBA00041396"/>
    </source>
</evidence>
<dbReference type="EMBL" id="JAJSOF020000036">
    <property type="protein sequence ID" value="KAJ4428729.1"/>
    <property type="molecule type" value="Genomic_DNA"/>
</dbReference>
<dbReference type="PROSITE" id="PS50275">
    <property type="entry name" value="SAC"/>
    <property type="match status" value="1"/>
</dbReference>
<comment type="catalytic activity">
    <reaction evidence="2">
        <text>a 1,2-diacyl-sn-glycero-3-phospho-(1D-myo-inositol-3-phosphate) + H2O = a 1,2-diacyl-sn-glycero-3-phospho-(1D-myo-inositol) + phosphate</text>
        <dbReference type="Rhea" id="RHEA:12316"/>
        <dbReference type="ChEBI" id="CHEBI:15377"/>
        <dbReference type="ChEBI" id="CHEBI:43474"/>
        <dbReference type="ChEBI" id="CHEBI:57880"/>
        <dbReference type="ChEBI" id="CHEBI:58088"/>
        <dbReference type="EC" id="3.1.3.64"/>
    </reaction>
    <physiologicalReaction direction="left-to-right" evidence="2">
        <dbReference type="Rhea" id="RHEA:12317"/>
    </physiologicalReaction>
</comment>
<evidence type="ECO:0000313" key="8">
    <source>
        <dbReference type="EMBL" id="KAJ4428729.1"/>
    </source>
</evidence>
<dbReference type="EC" id="3.1.3.64" evidence="1"/>
<dbReference type="Proteomes" id="UP001148838">
    <property type="component" value="Unassembled WGS sequence"/>
</dbReference>